<feature type="coiled-coil region" evidence="1">
    <location>
        <begin position="8"/>
        <end position="35"/>
    </location>
</feature>
<dbReference type="RefSeq" id="WP_169493056.1">
    <property type="nucleotide sequence ID" value="NZ_JABBGM010000003.1"/>
</dbReference>
<dbReference type="Proteomes" id="UP000583556">
    <property type="component" value="Unassembled WGS sequence"/>
</dbReference>
<accession>A0A7Y0BNK0</accession>
<gene>
    <name evidence="2" type="ORF">HHL27_08940</name>
</gene>
<organism evidence="2 3">
    <name type="scientific">Novosphingobium olei</name>
    <dbReference type="NCBI Taxonomy" id="2728851"/>
    <lineage>
        <taxon>Bacteria</taxon>
        <taxon>Pseudomonadati</taxon>
        <taxon>Pseudomonadota</taxon>
        <taxon>Alphaproteobacteria</taxon>
        <taxon>Sphingomonadales</taxon>
        <taxon>Sphingomonadaceae</taxon>
        <taxon>Novosphingobium</taxon>
    </lineage>
</organism>
<evidence type="ECO:0000313" key="3">
    <source>
        <dbReference type="Proteomes" id="UP000583556"/>
    </source>
</evidence>
<reference evidence="2 3" key="1">
    <citation type="submission" date="2020-04" db="EMBL/GenBank/DDBJ databases">
        <title>Novosphingobium sp. TW-4 isolated from soil.</title>
        <authorList>
            <person name="Dahal R.H."/>
            <person name="Chaudhary D.K."/>
        </authorList>
    </citation>
    <scope>NUCLEOTIDE SEQUENCE [LARGE SCALE GENOMIC DNA]</scope>
    <source>
        <strain evidence="2 3">TW-4</strain>
    </source>
</reference>
<name>A0A7Y0BNK0_9SPHN</name>
<sequence length="53" mass="5981">MVLSLRDLLEAAAASEELKARKARLEEQGVSEEEQDAIWAEMARIMPPQEPQD</sequence>
<dbReference type="AlphaFoldDB" id="A0A7Y0BNK0"/>
<evidence type="ECO:0000313" key="2">
    <source>
        <dbReference type="EMBL" id="NML93791.1"/>
    </source>
</evidence>
<keyword evidence="1" id="KW-0175">Coiled coil</keyword>
<keyword evidence="3" id="KW-1185">Reference proteome</keyword>
<protein>
    <submittedName>
        <fullName evidence="2">Uncharacterized protein</fullName>
    </submittedName>
</protein>
<evidence type="ECO:0000256" key="1">
    <source>
        <dbReference type="SAM" id="Coils"/>
    </source>
</evidence>
<proteinExistence type="predicted"/>
<dbReference type="EMBL" id="JABBGM010000003">
    <property type="protein sequence ID" value="NML93791.1"/>
    <property type="molecule type" value="Genomic_DNA"/>
</dbReference>
<comment type="caution">
    <text evidence="2">The sequence shown here is derived from an EMBL/GenBank/DDBJ whole genome shotgun (WGS) entry which is preliminary data.</text>
</comment>